<protein>
    <submittedName>
        <fullName evidence="1">Uncharacterized protein</fullName>
    </submittedName>
</protein>
<name>A0AAE1BVX8_PETCI</name>
<dbReference type="EMBL" id="JAWQEG010005433">
    <property type="protein sequence ID" value="KAK3858038.1"/>
    <property type="molecule type" value="Genomic_DNA"/>
</dbReference>
<keyword evidence="2" id="KW-1185">Reference proteome</keyword>
<dbReference type="AlphaFoldDB" id="A0AAE1BVX8"/>
<gene>
    <name evidence="1" type="ORF">Pcinc_035747</name>
</gene>
<sequence length="197" mass="21111">MYTTTTNCPSHCPCTCPSHLPPVPLTTCPSLHYLSSPICASHHYLSLSPPAPLTTCPSHHHLSSPTCPSLHYLSLSPPAPLTISCPHALSLKSSVLTTCTTNCPSHHRSSPVLDHLSTPVAAICSHLAYVIRRPLYLSLLSVHISPSSVYPHRTPSVTHSLLSFYHLFPPSLHNLSPPSVPTICPHMSPPAPPSVST</sequence>
<proteinExistence type="predicted"/>
<reference evidence="1" key="1">
    <citation type="submission" date="2023-10" db="EMBL/GenBank/DDBJ databases">
        <title>Genome assemblies of two species of porcelain crab, Petrolisthes cinctipes and Petrolisthes manimaculis (Anomura: Porcellanidae).</title>
        <authorList>
            <person name="Angst P."/>
        </authorList>
    </citation>
    <scope>NUCLEOTIDE SEQUENCE</scope>
    <source>
        <strain evidence="1">PB745_01</strain>
        <tissue evidence="1">Gill</tissue>
    </source>
</reference>
<evidence type="ECO:0000313" key="1">
    <source>
        <dbReference type="EMBL" id="KAK3858038.1"/>
    </source>
</evidence>
<comment type="caution">
    <text evidence="1">The sequence shown here is derived from an EMBL/GenBank/DDBJ whole genome shotgun (WGS) entry which is preliminary data.</text>
</comment>
<dbReference type="Proteomes" id="UP001286313">
    <property type="component" value="Unassembled WGS sequence"/>
</dbReference>
<accession>A0AAE1BVX8</accession>
<organism evidence="1 2">
    <name type="scientific">Petrolisthes cinctipes</name>
    <name type="common">Flat porcelain crab</name>
    <dbReference type="NCBI Taxonomy" id="88211"/>
    <lineage>
        <taxon>Eukaryota</taxon>
        <taxon>Metazoa</taxon>
        <taxon>Ecdysozoa</taxon>
        <taxon>Arthropoda</taxon>
        <taxon>Crustacea</taxon>
        <taxon>Multicrustacea</taxon>
        <taxon>Malacostraca</taxon>
        <taxon>Eumalacostraca</taxon>
        <taxon>Eucarida</taxon>
        <taxon>Decapoda</taxon>
        <taxon>Pleocyemata</taxon>
        <taxon>Anomura</taxon>
        <taxon>Galatheoidea</taxon>
        <taxon>Porcellanidae</taxon>
        <taxon>Petrolisthes</taxon>
    </lineage>
</organism>
<evidence type="ECO:0000313" key="2">
    <source>
        <dbReference type="Proteomes" id="UP001286313"/>
    </source>
</evidence>